<name>A0A5M3ML49_CONPW</name>
<dbReference type="OrthoDB" id="2605857at2759"/>
<reference evidence="2" key="1">
    <citation type="journal article" date="2012" name="Science">
        <title>The Paleozoic origin of enzymatic lignin decomposition reconstructed from 31 fungal genomes.</title>
        <authorList>
            <person name="Floudas D."/>
            <person name="Binder M."/>
            <person name="Riley R."/>
            <person name="Barry K."/>
            <person name="Blanchette R.A."/>
            <person name="Henrissat B."/>
            <person name="Martinez A.T."/>
            <person name="Otillar R."/>
            <person name="Spatafora J.W."/>
            <person name="Yadav J.S."/>
            <person name="Aerts A."/>
            <person name="Benoit I."/>
            <person name="Boyd A."/>
            <person name="Carlson A."/>
            <person name="Copeland A."/>
            <person name="Coutinho P.M."/>
            <person name="de Vries R.P."/>
            <person name="Ferreira P."/>
            <person name="Findley K."/>
            <person name="Foster B."/>
            <person name="Gaskell J."/>
            <person name="Glotzer D."/>
            <person name="Gorecki P."/>
            <person name="Heitman J."/>
            <person name="Hesse C."/>
            <person name="Hori C."/>
            <person name="Igarashi K."/>
            <person name="Jurgens J.A."/>
            <person name="Kallen N."/>
            <person name="Kersten P."/>
            <person name="Kohler A."/>
            <person name="Kuees U."/>
            <person name="Kumar T.K.A."/>
            <person name="Kuo A."/>
            <person name="LaButti K."/>
            <person name="Larrondo L.F."/>
            <person name="Lindquist E."/>
            <person name="Ling A."/>
            <person name="Lombard V."/>
            <person name="Lucas S."/>
            <person name="Lundell T."/>
            <person name="Martin R."/>
            <person name="McLaughlin D.J."/>
            <person name="Morgenstern I."/>
            <person name="Morin E."/>
            <person name="Murat C."/>
            <person name="Nagy L.G."/>
            <person name="Nolan M."/>
            <person name="Ohm R.A."/>
            <person name="Patyshakuliyeva A."/>
            <person name="Rokas A."/>
            <person name="Ruiz-Duenas F.J."/>
            <person name="Sabat G."/>
            <person name="Salamov A."/>
            <person name="Samejima M."/>
            <person name="Schmutz J."/>
            <person name="Slot J.C."/>
            <person name="St John F."/>
            <person name="Stenlid J."/>
            <person name="Sun H."/>
            <person name="Sun S."/>
            <person name="Syed K."/>
            <person name="Tsang A."/>
            <person name="Wiebenga A."/>
            <person name="Young D."/>
            <person name="Pisabarro A."/>
            <person name="Eastwood D.C."/>
            <person name="Martin F."/>
            <person name="Cullen D."/>
            <person name="Grigoriev I.V."/>
            <person name="Hibbett D.S."/>
        </authorList>
    </citation>
    <scope>NUCLEOTIDE SEQUENCE [LARGE SCALE GENOMIC DNA]</scope>
    <source>
        <strain evidence="2">RWD-64-598 SS2</strain>
    </source>
</reference>
<proteinExistence type="predicted"/>
<sequence>FRDTLVWNLNDPVITPEHFAQTVVEDYALAQSYHGLITKSIQEQLSDYKAHTATLDAEYYSSDAV</sequence>
<keyword evidence="2" id="KW-1185">Reference proteome</keyword>
<feature type="non-terminal residue" evidence="1">
    <location>
        <position position="65"/>
    </location>
</feature>
<dbReference type="EMBL" id="JH711580">
    <property type="protein sequence ID" value="EIW79898.1"/>
    <property type="molecule type" value="Genomic_DNA"/>
</dbReference>
<dbReference type="GeneID" id="19206931"/>
<dbReference type="AlphaFoldDB" id="A0A5M3ML49"/>
<organism evidence="1 2">
    <name type="scientific">Coniophora puteana (strain RWD-64-598)</name>
    <name type="common">Brown rot fungus</name>
    <dbReference type="NCBI Taxonomy" id="741705"/>
    <lineage>
        <taxon>Eukaryota</taxon>
        <taxon>Fungi</taxon>
        <taxon>Dikarya</taxon>
        <taxon>Basidiomycota</taxon>
        <taxon>Agaricomycotina</taxon>
        <taxon>Agaricomycetes</taxon>
        <taxon>Agaricomycetidae</taxon>
        <taxon>Boletales</taxon>
        <taxon>Coniophorineae</taxon>
        <taxon>Coniophoraceae</taxon>
        <taxon>Coniophora</taxon>
    </lineage>
</organism>
<dbReference type="InterPro" id="IPR006939">
    <property type="entry name" value="SNF5"/>
</dbReference>
<protein>
    <submittedName>
        <fullName evidence="1">Uncharacterized protein</fullName>
    </submittedName>
</protein>
<gene>
    <name evidence="1" type="ORF">CONPUDRAFT_43119</name>
</gene>
<evidence type="ECO:0000313" key="2">
    <source>
        <dbReference type="Proteomes" id="UP000053558"/>
    </source>
</evidence>
<dbReference type="OMA" id="FIGEAMI"/>
<dbReference type="Proteomes" id="UP000053558">
    <property type="component" value="Unassembled WGS sequence"/>
</dbReference>
<feature type="non-terminal residue" evidence="1">
    <location>
        <position position="1"/>
    </location>
</feature>
<dbReference type="GO" id="GO:0000228">
    <property type="term" value="C:nuclear chromosome"/>
    <property type="evidence" value="ECO:0007669"/>
    <property type="project" value="InterPro"/>
</dbReference>
<dbReference type="GO" id="GO:0006338">
    <property type="term" value="P:chromatin remodeling"/>
    <property type="evidence" value="ECO:0007669"/>
    <property type="project" value="InterPro"/>
</dbReference>
<dbReference type="KEGG" id="cput:CONPUDRAFT_43119"/>
<comment type="caution">
    <text evidence="1">The sequence shown here is derived from an EMBL/GenBank/DDBJ whole genome shotgun (WGS) entry which is preliminary data.</text>
</comment>
<evidence type="ECO:0000313" key="1">
    <source>
        <dbReference type="EMBL" id="EIW79898.1"/>
    </source>
</evidence>
<dbReference type="RefSeq" id="XP_007769717.1">
    <property type="nucleotide sequence ID" value="XM_007771527.1"/>
</dbReference>
<accession>A0A5M3ML49</accession>
<dbReference type="Pfam" id="PF04855">
    <property type="entry name" value="SNF5"/>
    <property type="match status" value="1"/>
</dbReference>